<feature type="transmembrane region" description="Helical" evidence="7">
    <location>
        <begin position="434"/>
        <end position="460"/>
    </location>
</feature>
<evidence type="ECO:0000256" key="7">
    <source>
        <dbReference type="SAM" id="Phobius"/>
    </source>
</evidence>
<keyword evidence="6 7" id="KW-0472">Membrane</keyword>
<dbReference type="NCBIfam" id="NF007773">
    <property type="entry name" value="PRK10459.1"/>
    <property type="match status" value="1"/>
</dbReference>
<evidence type="ECO:0000313" key="8">
    <source>
        <dbReference type="EMBL" id="QDC44206.1"/>
    </source>
</evidence>
<proteinExistence type="inferred from homology"/>
<dbReference type="PANTHER" id="PTHR30250">
    <property type="entry name" value="PST FAMILY PREDICTED COLANIC ACID TRANSPORTER"/>
    <property type="match status" value="1"/>
</dbReference>
<dbReference type="EMBL" id="CP040946">
    <property type="protein sequence ID" value="QDC44206.1"/>
    <property type="molecule type" value="Genomic_DNA"/>
</dbReference>
<evidence type="ECO:0000313" key="9">
    <source>
        <dbReference type="Proteomes" id="UP000311008"/>
    </source>
</evidence>
<keyword evidence="9" id="KW-1185">Reference proteome</keyword>
<dbReference type="OrthoDB" id="8538786at2"/>
<keyword evidence="3" id="KW-1003">Cell membrane</keyword>
<evidence type="ECO:0000256" key="6">
    <source>
        <dbReference type="ARBA" id="ARBA00023136"/>
    </source>
</evidence>
<dbReference type="RefSeq" id="WP_140003538.1">
    <property type="nucleotide sequence ID" value="NZ_CP040946.1"/>
</dbReference>
<dbReference type="CDD" id="cd13127">
    <property type="entry name" value="MATE_tuaB_like"/>
    <property type="match status" value="1"/>
</dbReference>
<evidence type="ECO:0000256" key="2">
    <source>
        <dbReference type="ARBA" id="ARBA00007430"/>
    </source>
</evidence>
<protein>
    <submittedName>
        <fullName evidence="8">MOP flippase family protein</fullName>
    </submittedName>
</protein>
<dbReference type="PANTHER" id="PTHR30250:SF10">
    <property type="entry name" value="LIPOPOLYSACCHARIDE BIOSYNTHESIS PROTEIN WZXC"/>
    <property type="match status" value="1"/>
</dbReference>
<evidence type="ECO:0000256" key="4">
    <source>
        <dbReference type="ARBA" id="ARBA00022692"/>
    </source>
</evidence>
<dbReference type="Pfam" id="PF13440">
    <property type="entry name" value="Polysacc_synt_3"/>
    <property type="match status" value="1"/>
</dbReference>
<feature type="transmembrane region" description="Helical" evidence="7">
    <location>
        <begin position="226"/>
        <end position="244"/>
    </location>
</feature>
<feature type="transmembrane region" description="Helical" evidence="7">
    <location>
        <begin position="75"/>
        <end position="102"/>
    </location>
</feature>
<evidence type="ECO:0000256" key="3">
    <source>
        <dbReference type="ARBA" id="ARBA00022475"/>
    </source>
</evidence>
<feature type="transmembrane region" description="Helical" evidence="7">
    <location>
        <begin position="279"/>
        <end position="301"/>
    </location>
</feature>
<name>A0A5B8CT00_9PROT</name>
<gene>
    <name evidence="8" type="ORF">FIU01_06515</name>
</gene>
<dbReference type="Proteomes" id="UP000311008">
    <property type="component" value="Chromosome"/>
</dbReference>
<feature type="transmembrane region" description="Helical" evidence="7">
    <location>
        <begin position="168"/>
        <end position="190"/>
    </location>
</feature>
<organism evidence="8 9">
    <name type="scientific">Methylophilus medardicus</name>
    <dbReference type="NCBI Taxonomy" id="2588534"/>
    <lineage>
        <taxon>Bacteria</taxon>
        <taxon>Pseudomonadati</taxon>
        <taxon>Pseudomonadota</taxon>
        <taxon>Betaproteobacteria</taxon>
        <taxon>Nitrosomonadales</taxon>
        <taxon>Methylophilaceae</taxon>
        <taxon>Methylophilus</taxon>
    </lineage>
</organism>
<feature type="transmembrane region" description="Helical" evidence="7">
    <location>
        <begin position="142"/>
        <end position="162"/>
    </location>
</feature>
<dbReference type="KEGG" id="mmec:FIU01_06515"/>
<dbReference type="AlphaFoldDB" id="A0A5B8CT00"/>
<dbReference type="InterPro" id="IPR050833">
    <property type="entry name" value="Poly_Biosynth_Transport"/>
</dbReference>
<dbReference type="GO" id="GO:0005886">
    <property type="term" value="C:plasma membrane"/>
    <property type="evidence" value="ECO:0007669"/>
    <property type="project" value="UniProtKB-SubCell"/>
</dbReference>
<evidence type="ECO:0000256" key="5">
    <source>
        <dbReference type="ARBA" id="ARBA00022989"/>
    </source>
</evidence>
<comment type="subcellular location">
    <subcellularLocation>
        <location evidence="1">Cell membrane</location>
        <topology evidence="1">Multi-pass membrane protein</topology>
    </subcellularLocation>
</comment>
<sequence length="476" mass="52309">MSAVSNAKWVAVSQIARITSQLANIFVLARILPPSDYGLMAMATVVTNLALLIRDQGTSAAIIQKEDLTHHTINTVFWFNVMVGVVIALMIALCSPIIADYFKHDELIAILVILALIFPISSSSISHQALLERESKFKKLAFIEVISSLIAMVVAVAAALYGAGVYSLVLQAILMALLSSVQLWMVSSWRPQGKPSWQELKTLLPFTGHMTAFQLITYFFRNADSMVIGRILGAASLGIYSMAYKVMLLPVQNITWASSRALLPVMSRQQNALDEMGKLYLQTITFIAFLTAPLMAGIFALREPFVEIAFGHQWIQVATVLAWLTPVGFVQSISSTTGTVFMAQAKTRLLMWFSLASALVHVIAYYIGAAYGVTGVAEWYFYASVITGVPLVISAGKLVHCSPLDLLKSIWKPAVVALLMCLSTRYAFTQLNSHWGMSVSFIVAISFGVVFYLLVSYVLFPSLIKSYLGKVFSRKN</sequence>
<evidence type="ECO:0000256" key="1">
    <source>
        <dbReference type="ARBA" id="ARBA00004651"/>
    </source>
</evidence>
<keyword evidence="4 7" id="KW-0812">Transmembrane</keyword>
<keyword evidence="5 7" id="KW-1133">Transmembrane helix</keyword>
<accession>A0A5B8CT00</accession>
<feature type="transmembrane region" description="Helical" evidence="7">
    <location>
        <begin position="349"/>
        <end position="367"/>
    </location>
</feature>
<feature type="transmembrane region" description="Helical" evidence="7">
    <location>
        <begin position="379"/>
        <end position="398"/>
    </location>
</feature>
<comment type="similarity">
    <text evidence="2">Belongs to the polysaccharide synthase family.</text>
</comment>
<feature type="transmembrane region" description="Helical" evidence="7">
    <location>
        <begin position="108"/>
        <end position="130"/>
    </location>
</feature>
<reference evidence="9" key="1">
    <citation type="journal article" date="2019" name="ISME J.">
        <title>Evolution in action: habitat transition from sediment to the pelagial leads to genome streamlining in Methylophilaceae.</title>
        <authorList>
            <person name="Salcher M."/>
            <person name="Schaefle D."/>
            <person name="Kaspar M."/>
            <person name="Neuenschwander S.M."/>
            <person name="Ghai R."/>
        </authorList>
    </citation>
    <scope>NUCLEOTIDE SEQUENCE [LARGE SCALE GENOMIC DNA]</scope>
    <source>
        <strain evidence="9">MMS-M-51</strain>
    </source>
</reference>